<dbReference type="Gene3D" id="3.30.70.20">
    <property type="match status" value="2"/>
</dbReference>
<accession>A0A6F8ZI05</accession>
<evidence type="ECO:0000256" key="4">
    <source>
        <dbReference type="ARBA" id="ARBA00022485"/>
    </source>
</evidence>
<dbReference type="KEGG" id="hfv:R50_1808"/>
<evidence type="ECO:0000256" key="3">
    <source>
        <dbReference type="ARBA" id="ARBA00013529"/>
    </source>
</evidence>
<dbReference type="Pfam" id="PF12838">
    <property type="entry name" value="Fer4_7"/>
    <property type="match status" value="2"/>
</dbReference>
<dbReference type="GO" id="GO:0051539">
    <property type="term" value="F:4 iron, 4 sulfur cluster binding"/>
    <property type="evidence" value="ECO:0007669"/>
    <property type="project" value="UniProtKB-KW"/>
</dbReference>
<dbReference type="InterPro" id="IPR050157">
    <property type="entry name" value="PSI_iron-sulfur_center"/>
</dbReference>
<comment type="function">
    <text evidence="2">Ferredoxins are iron-sulfur proteins that transfer electrons in a wide variety of metabolic reactions.</text>
</comment>
<evidence type="ECO:0000256" key="5">
    <source>
        <dbReference type="ARBA" id="ARBA00022723"/>
    </source>
</evidence>
<evidence type="ECO:0000259" key="8">
    <source>
        <dbReference type="PROSITE" id="PS51379"/>
    </source>
</evidence>
<dbReference type="Proteomes" id="UP000503399">
    <property type="component" value="Chromosome"/>
</dbReference>
<sequence length="465" mass="47840">MRVAVVIPETAAGEELVAEVEAWTAGWVQAGGAGPLGVGRRWDPTQARAWDGLVVAWREGPPPAAPPGVHPLAFRAVRLQGDGHDRLRLSLAAVRLATSPALLEAPAAGEGRTMSRRDLLQAWAGPRRFRPWPALEAARCAAGQGCRVCAAACPREALTWPEGRPAPGERCDGCGSCAAACPTGAMTVRDLSDATVDALARVRATDPQGALRAVCPRDDRPEAEGEVLLPVPCVGALAPAQLARLRRSGPVTARCPDPGCPRQAAAARALAWLAWLEAGEPAPPGEPAAGAAAAPWSGRVRALATDLAAWRFPAGVEPPALAPEPGWPAWQVRVDGQRCTLCAACARACPTPALGLAGAGPEAWVLAADAGACLGCGRCAAVCPEGALTVEPASPQVLTAGPRALVEEGVVRCRSCGSVLGTRRQLAVLAERLGRPLPEPPLCDQCRLQASLGVWGTGPDFGPGA</sequence>
<evidence type="ECO:0000256" key="6">
    <source>
        <dbReference type="ARBA" id="ARBA00023004"/>
    </source>
</evidence>
<reference evidence="9 10" key="1">
    <citation type="submission" date="2020-02" db="EMBL/GenBank/DDBJ databases">
        <authorList>
            <person name="Hogendoorn C."/>
        </authorList>
    </citation>
    <scope>NUCLEOTIDE SEQUENCE [LARGE SCALE GENOMIC DNA]</scope>
    <source>
        <strain evidence="9">R501</strain>
    </source>
</reference>
<keyword evidence="5" id="KW-0479">Metal-binding</keyword>
<name>A0A6F8ZI05_9FIRM</name>
<keyword evidence="4" id="KW-0004">4Fe-4S</keyword>
<evidence type="ECO:0000313" key="10">
    <source>
        <dbReference type="Proteomes" id="UP000503399"/>
    </source>
</evidence>
<dbReference type="SUPFAM" id="SSF54862">
    <property type="entry name" value="4Fe-4S ferredoxins"/>
    <property type="match status" value="2"/>
</dbReference>
<organism evidence="9 10">
    <name type="scientific">Candidatus Hydrogenisulfobacillus filiaventi</name>
    <dbReference type="NCBI Taxonomy" id="2707344"/>
    <lineage>
        <taxon>Bacteria</taxon>
        <taxon>Bacillati</taxon>
        <taxon>Bacillota</taxon>
        <taxon>Clostridia</taxon>
        <taxon>Eubacteriales</taxon>
        <taxon>Clostridiales Family XVII. Incertae Sedis</taxon>
        <taxon>Candidatus Hydrogenisulfobacillus</taxon>
    </lineage>
</organism>
<feature type="domain" description="4Fe-4S ferredoxin-type" evidence="8">
    <location>
        <begin position="364"/>
        <end position="393"/>
    </location>
</feature>
<comment type="cofactor">
    <cofactor evidence="1">
        <name>[4Fe-4S] cluster</name>
        <dbReference type="ChEBI" id="CHEBI:49883"/>
    </cofactor>
</comment>
<evidence type="ECO:0000313" key="9">
    <source>
        <dbReference type="EMBL" id="CAB1129309.1"/>
    </source>
</evidence>
<dbReference type="InterPro" id="IPR017896">
    <property type="entry name" value="4Fe4S_Fe-S-bd"/>
</dbReference>
<keyword evidence="10" id="KW-1185">Reference proteome</keyword>
<dbReference type="PANTHER" id="PTHR24960">
    <property type="entry name" value="PHOTOSYSTEM I IRON-SULFUR CENTER-RELATED"/>
    <property type="match status" value="1"/>
</dbReference>
<keyword evidence="6" id="KW-0408">Iron</keyword>
<dbReference type="AlphaFoldDB" id="A0A6F8ZI05"/>
<dbReference type="GO" id="GO:0046872">
    <property type="term" value="F:metal ion binding"/>
    <property type="evidence" value="ECO:0007669"/>
    <property type="project" value="UniProtKB-KW"/>
</dbReference>
<evidence type="ECO:0000256" key="1">
    <source>
        <dbReference type="ARBA" id="ARBA00001966"/>
    </source>
</evidence>
<dbReference type="EMBL" id="LR778114">
    <property type="protein sequence ID" value="CAB1129309.1"/>
    <property type="molecule type" value="Genomic_DNA"/>
</dbReference>
<dbReference type="PANTHER" id="PTHR24960:SF79">
    <property type="entry name" value="PHOTOSYSTEM I IRON-SULFUR CENTER"/>
    <property type="match status" value="1"/>
</dbReference>
<dbReference type="InterPro" id="IPR017900">
    <property type="entry name" value="4Fe4S_Fe_S_CS"/>
</dbReference>
<evidence type="ECO:0000256" key="2">
    <source>
        <dbReference type="ARBA" id="ARBA00003532"/>
    </source>
</evidence>
<dbReference type="PROSITE" id="PS51379">
    <property type="entry name" value="4FE4S_FER_2"/>
    <property type="match status" value="4"/>
</dbReference>
<feature type="domain" description="4Fe-4S ferredoxin-type" evidence="8">
    <location>
        <begin position="330"/>
        <end position="359"/>
    </location>
</feature>
<gene>
    <name evidence="9" type="ORF">R50_1808</name>
</gene>
<protein>
    <recommendedName>
        <fullName evidence="3">Ferredoxin</fullName>
    </recommendedName>
</protein>
<proteinExistence type="predicted"/>
<feature type="domain" description="4Fe-4S ferredoxin-type" evidence="8">
    <location>
        <begin position="161"/>
        <end position="191"/>
    </location>
</feature>
<feature type="domain" description="4Fe-4S ferredoxin-type" evidence="8">
    <location>
        <begin position="131"/>
        <end position="160"/>
    </location>
</feature>
<keyword evidence="7" id="KW-0411">Iron-sulfur</keyword>
<dbReference type="PROSITE" id="PS00198">
    <property type="entry name" value="4FE4S_FER_1"/>
    <property type="match status" value="2"/>
</dbReference>
<evidence type="ECO:0000256" key="7">
    <source>
        <dbReference type="ARBA" id="ARBA00023014"/>
    </source>
</evidence>